<reference evidence="1 2" key="1">
    <citation type="submission" date="2021-05" db="EMBL/GenBank/DDBJ databases">
        <authorList>
            <person name="Kumar R."/>
            <person name="Kumar A."/>
            <person name="Mukhia S."/>
        </authorList>
    </citation>
    <scope>NUCLEOTIDE SEQUENCE [LARGE SCALE GENOMIC DNA]</scope>
    <source>
        <strain evidence="1 2">ERMR7:08</strain>
    </source>
</reference>
<organism evidence="1 2">
    <name type="scientific">Cryobacterium breve</name>
    <dbReference type="NCBI Taxonomy" id="1259258"/>
    <lineage>
        <taxon>Bacteria</taxon>
        <taxon>Bacillati</taxon>
        <taxon>Actinomycetota</taxon>
        <taxon>Actinomycetes</taxon>
        <taxon>Micrococcales</taxon>
        <taxon>Microbacteriaceae</taxon>
        <taxon>Cryobacterium</taxon>
    </lineage>
</organism>
<dbReference type="EMBL" id="CP075584">
    <property type="protein sequence ID" value="WBM80403.1"/>
    <property type="molecule type" value="Genomic_DNA"/>
</dbReference>
<sequence>MSTKKKLGNVGWVVILGVIAAMAPAAGQALSMTVSNLAGLWRSVRARISFGRNNAASR</sequence>
<gene>
    <name evidence="1" type="ORF">KIV56_02570</name>
</gene>
<name>A0ABY7ND30_9MICO</name>
<keyword evidence="2" id="KW-1185">Reference proteome</keyword>
<evidence type="ECO:0000313" key="1">
    <source>
        <dbReference type="EMBL" id="WBM80403.1"/>
    </source>
</evidence>
<proteinExistence type="predicted"/>
<dbReference type="Proteomes" id="UP001212421">
    <property type="component" value="Chromosome"/>
</dbReference>
<protein>
    <submittedName>
        <fullName evidence="1">Uncharacterized protein</fullName>
    </submittedName>
</protein>
<evidence type="ECO:0000313" key="2">
    <source>
        <dbReference type="Proteomes" id="UP001212421"/>
    </source>
</evidence>
<dbReference type="RefSeq" id="WP_281535053.1">
    <property type="nucleotide sequence ID" value="NZ_CP075584.1"/>
</dbReference>
<accession>A0ABY7ND30</accession>